<dbReference type="PANTHER" id="PTHR33602">
    <property type="entry name" value="REGULATORY PROTEIN RECX FAMILY PROTEIN"/>
    <property type="match status" value="1"/>
</dbReference>
<dbReference type="Pfam" id="PF21982">
    <property type="entry name" value="RecX_HTH1"/>
    <property type="match status" value="1"/>
</dbReference>
<dbReference type="Pfam" id="PF02631">
    <property type="entry name" value="RecX_HTH2"/>
    <property type="match status" value="1"/>
</dbReference>
<evidence type="ECO:0000256" key="2">
    <source>
        <dbReference type="ARBA" id="ARBA00009695"/>
    </source>
</evidence>
<feature type="domain" description="RecX first three-helical" evidence="8">
    <location>
        <begin position="48"/>
        <end position="87"/>
    </location>
</feature>
<dbReference type="HAMAP" id="MF_01114">
    <property type="entry name" value="RecX"/>
    <property type="match status" value="1"/>
</dbReference>
<dbReference type="InterPro" id="IPR036388">
    <property type="entry name" value="WH-like_DNA-bd_sf"/>
</dbReference>
<comment type="subcellular location">
    <subcellularLocation>
        <location evidence="1 5">Cytoplasm</location>
    </subcellularLocation>
</comment>
<accession>A0ABT4MTU8</accession>
<keyword evidence="10" id="KW-1185">Reference proteome</keyword>
<evidence type="ECO:0000256" key="6">
    <source>
        <dbReference type="SAM" id="MobiDB-lite"/>
    </source>
</evidence>
<evidence type="ECO:0000256" key="5">
    <source>
        <dbReference type="HAMAP-Rule" id="MF_01114"/>
    </source>
</evidence>
<dbReference type="EMBL" id="JAPWIE010000003">
    <property type="protein sequence ID" value="MCZ4550429.1"/>
    <property type="molecule type" value="Genomic_DNA"/>
</dbReference>
<evidence type="ECO:0000256" key="1">
    <source>
        <dbReference type="ARBA" id="ARBA00004496"/>
    </source>
</evidence>
<dbReference type="InterPro" id="IPR053924">
    <property type="entry name" value="RecX_HTH_2nd"/>
</dbReference>
<sequence>MSAAKLRTATAEILSRTASEVSGAISEETVSKRGPDADSGFGSTSASAYDAALRLLGVRARSRSELLKRLQDKDFPAEEIHSVMERLERQHLLDDNDFAQQWVRSRHLHSGKGRTALRHELRNKGVDQAIIEDALSQVDDEAEHDRAADLLRRKAQRLGPDDLAERADRDRHTRRLVAMLVRRGYSPSLALGLVKTEIDRLRE</sequence>
<evidence type="ECO:0000259" key="8">
    <source>
        <dbReference type="Pfam" id="PF21982"/>
    </source>
</evidence>
<feature type="domain" description="RecX second three-helical" evidence="7">
    <location>
        <begin position="94"/>
        <end position="135"/>
    </location>
</feature>
<dbReference type="RefSeq" id="WP_301571024.1">
    <property type="nucleotide sequence ID" value="NZ_JAPWIE010000003.1"/>
</dbReference>
<keyword evidence="4 5" id="KW-0963">Cytoplasm</keyword>
<reference evidence="9" key="1">
    <citation type="submission" date="2022-12" db="EMBL/GenBank/DDBJ databases">
        <authorList>
            <person name="Krivoruchko A.V."/>
            <person name="Elkin A."/>
        </authorList>
    </citation>
    <scope>NUCLEOTIDE SEQUENCE</scope>
    <source>
        <strain evidence="9">IEGM 1388</strain>
    </source>
</reference>
<comment type="similarity">
    <text evidence="2 5">Belongs to the RecX family.</text>
</comment>
<comment type="function">
    <text evidence="5">Modulates RecA activity.</text>
</comment>
<evidence type="ECO:0000313" key="9">
    <source>
        <dbReference type="EMBL" id="MCZ4550429.1"/>
    </source>
</evidence>
<feature type="region of interest" description="Disordered" evidence="6">
    <location>
        <begin position="17"/>
        <end position="43"/>
    </location>
</feature>
<comment type="caution">
    <text evidence="9">The sequence shown here is derived from an EMBL/GenBank/DDBJ whole genome shotgun (WGS) entry which is preliminary data.</text>
</comment>
<dbReference type="PANTHER" id="PTHR33602:SF1">
    <property type="entry name" value="REGULATORY PROTEIN RECX FAMILY PROTEIN"/>
    <property type="match status" value="1"/>
</dbReference>
<dbReference type="InterPro" id="IPR003783">
    <property type="entry name" value="Regulatory_RecX"/>
</dbReference>
<evidence type="ECO:0000259" key="7">
    <source>
        <dbReference type="Pfam" id="PF02631"/>
    </source>
</evidence>
<dbReference type="Proteomes" id="UP001067235">
    <property type="component" value="Unassembled WGS sequence"/>
</dbReference>
<evidence type="ECO:0000256" key="3">
    <source>
        <dbReference type="ARBA" id="ARBA00018111"/>
    </source>
</evidence>
<protein>
    <recommendedName>
        <fullName evidence="3 5">Regulatory protein RecX</fullName>
    </recommendedName>
</protein>
<evidence type="ECO:0000313" key="10">
    <source>
        <dbReference type="Proteomes" id="UP001067235"/>
    </source>
</evidence>
<dbReference type="InterPro" id="IPR053926">
    <property type="entry name" value="RecX_HTH_1st"/>
</dbReference>
<name>A0ABT4MTU8_GORRU</name>
<gene>
    <name evidence="5" type="primary">recX</name>
    <name evidence="9" type="ORF">O4213_10585</name>
</gene>
<proteinExistence type="inferred from homology"/>
<evidence type="ECO:0000256" key="4">
    <source>
        <dbReference type="ARBA" id="ARBA00022490"/>
    </source>
</evidence>
<dbReference type="Gene3D" id="1.10.10.10">
    <property type="entry name" value="Winged helix-like DNA-binding domain superfamily/Winged helix DNA-binding domain"/>
    <property type="match status" value="2"/>
</dbReference>
<organism evidence="9 10">
    <name type="scientific">Gordonia rubripertincta</name>
    <name type="common">Rhodococcus corallinus</name>
    <dbReference type="NCBI Taxonomy" id="36822"/>
    <lineage>
        <taxon>Bacteria</taxon>
        <taxon>Bacillati</taxon>
        <taxon>Actinomycetota</taxon>
        <taxon>Actinomycetes</taxon>
        <taxon>Mycobacteriales</taxon>
        <taxon>Gordoniaceae</taxon>
        <taxon>Gordonia</taxon>
    </lineage>
</organism>